<dbReference type="InterPro" id="IPR001537">
    <property type="entry name" value="SpoU_MeTrfase"/>
</dbReference>
<evidence type="ECO:0000256" key="3">
    <source>
        <dbReference type="SAM" id="MobiDB-lite"/>
    </source>
</evidence>
<dbReference type="PANTHER" id="PTHR46429">
    <property type="entry name" value="23S RRNA (GUANOSINE-2'-O-)-METHYLTRANSFERASE RLMB"/>
    <property type="match status" value="1"/>
</dbReference>
<sequence length="197" mass="22188">MARRYNKRLDIEARYEQARRRNLVSAKPGVHECVLVLDGLKPDFNIGKIFRTADAFGVREIHLVGVQMFNPDPAKGSVRWVQFYHHSDFSSCYQSLRAQGYLFTVFEPGCSQLLGSCSLAKKSAFVMGHEEFGISFDRADYPDIEATSIPQWGHVQSLNVSVAASIVLYEYVRQHGKPHSEGLPQKEAGVSRRAVLK</sequence>
<evidence type="ECO:0000259" key="4">
    <source>
        <dbReference type="Pfam" id="PF00588"/>
    </source>
</evidence>
<reference evidence="5" key="2">
    <citation type="submission" date="2024-06" db="EMBL/GenBank/DDBJ databases">
        <authorList>
            <person name="Plum-Jensen L.E."/>
            <person name="Schramm A."/>
            <person name="Marshall I.P.G."/>
        </authorList>
    </citation>
    <scope>NUCLEOTIDE SEQUENCE</scope>
    <source>
        <strain evidence="5">Rat1</strain>
    </source>
</reference>
<dbReference type="GO" id="GO:0032259">
    <property type="term" value="P:methylation"/>
    <property type="evidence" value="ECO:0007669"/>
    <property type="project" value="UniProtKB-KW"/>
</dbReference>
<evidence type="ECO:0000256" key="2">
    <source>
        <dbReference type="ARBA" id="ARBA00022679"/>
    </source>
</evidence>
<dbReference type="GO" id="GO:0005829">
    <property type="term" value="C:cytosol"/>
    <property type="evidence" value="ECO:0007669"/>
    <property type="project" value="TreeGrafter"/>
</dbReference>
<reference evidence="5" key="1">
    <citation type="journal article" date="2024" name="Syst. Appl. Microbiol.">
        <title>First single-strain enrichments of Electrothrix cable bacteria, description of E. aestuarii sp. nov. and E. rattekaaiensis sp. nov., and proposal of a cable bacteria taxonomy following the rules of the SeqCode.</title>
        <authorList>
            <person name="Plum-Jensen L.E."/>
            <person name="Schramm A."/>
            <person name="Marshall I.P.G."/>
        </authorList>
    </citation>
    <scope>NUCLEOTIDE SEQUENCE</scope>
    <source>
        <strain evidence="5">Rat1</strain>
    </source>
</reference>
<dbReference type="EMBL" id="CP159373">
    <property type="protein sequence ID" value="XCN71946.1"/>
    <property type="molecule type" value="Genomic_DNA"/>
</dbReference>
<dbReference type="AlphaFoldDB" id="A0AAU8LSC1"/>
<proteinExistence type="predicted"/>
<gene>
    <name evidence="5" type="ORF">Q3M24_16780</name>
</gene>
<dbReference type="GO" id="GO:0003723">
    <property type="term" value="F:RNA binding"/>
    <property type="evidence" value="ECO:0007669"/>
    <property type="project" value="InterPro"/>
</dbReference>
<accession>A0AAU8LSC1</accession>
<keyword evidence="1 5" id="KW-0489">Methyltransferase</keyword>
<evidence type="ECO:0000256" key="1">
    <source>
        <dbReference type="ARBA" id="ARBA00022603"/>
    </source>
</evidence>
<feature type="domain" description="tRNA/rRNA methyltransferase SpoU type" evidence="4">
    <location>
        <begin position="33"/>
        <end position="169"/>
    </location>
</feature>
<dbReference type="GO" id="GO:0006396">
    <property type="term" value="P:RNA processing"/>
    <property type="evidence" value="ECO:0007669"/>
    <property type="project" value="InterPro"/>
</dbReference>
<evidence type="ECO:0000313" key="5">
    <source>
        <dbReference type="EMBL" id="XCN71946.1"/>
    </source>
</evidence>
<dbReference type="KEGG" id="eaj:Q3M24_16780"/>
<dbReference type="InterPro" id="IPR004441">
    <property type="entry name" value="rRNA_MeTrfase_TrmH"/>
</dbReference>
<dbReference type="Gene3D" id="3.40.1280.10">
    <property type="match status" value="1"/>
</dbReference>
<feature type="region of interest" description="Disordered" evidence="3">
    <location>
        <begin position="177"/>
        <end position="197"/>
    </location>
</feature>
<protein>
    <submittedName>
        <fullName evidence="5">TrmH family RNA methyltransferase</fullName>
    </submittedName>
</protein>
<keyword evidence="2" id="KW-0808">Transferase</keyword>
<dbReference type="InterPro" id="IPR029026">
    <property type="entry name" value="tRNA_m1G_MTases_N"/>
</dbReference>
<dbReference type="GO" id="GO:0008173">
    <property type="term" value="F:RNA methyltransferase activity"/>
    <property type="evidence" value="ECO:0007669"/>
    <property type="project" value="InterPro"/>
</dbReference>
<organism evidence="5">
    <name type="scientific">Candidatus Electrothrix aestuarii</name>
    <dbReference type="NCBI Taxonomy" id="3062594"/>
    <lineage>
        <taxon>Bacteria</taxon>
        <taxon>Pseudomonadati</taxon>
        <taxon>Thermodesulfobacteriota</taxon>
        <taxon>Desulfobulbia</taxon>
        <taxon>Desulfobulbales</taxon>
        <taxon>Desulfobulbaceae</taxon>
        <taxon>Candidatus Electrothrix</taxon>
    </lineage>
</organism>
<dbReference type="Pfam" id="PF00588">
    <property type="entry name" value="SpoU_methylase"/>
    <property type="match status" value="1"/>
</dbReference>
<name>A0AAU8LSC1_9BACT</name>
<dbReference type="PANTHER" id="PTHR46429:SF1">
    <property type="entry name" value="23S RRNA (GUANOSINE-2'-O-)-METHYLTRANSFERASE RLMB"/>
    <property type="match status" value="1"/>
</dbReference>
<dbReference type="SUPFAM" id="SSF75217">
    <property type="entry name" value="alpha/beta knot"/>
    <property type="match status" value="1"/>
</dbReference>
<dbReference type="InterPro" id="IPR029028">
    <property type="entry name" value="Alpha/beta_knot_MTases"/>
</dbReference>